<sequence>MMRLLSVGVLALGPISAEANGCYWTKVVVENNVKTVHKGFRDPLKRRGCRWNHDSGLRPPEAYALEVAILERLNEPRNASQCTGRYFPRLLRRHDNNLSFVQSYDGTNLLESPSTAQCSLSNEDLTRFATCAEALLEAAHVVHYDLKAKNTVISGDQLTAIDFDLATLDGRPSLTDLSDRRYRTRTRTAYGPALREARAARCALERRSAVLRDREVRGPTHVSARLRQRREAVEAARGRQRDFRRTSPASAGGAAAVEAARRSVVRA</sequence>
<dbReference type="Proteomes" id="UP000789595">
    <property type="component" value="Unassembled WGS sequence"/>
</dbReference>
<evidence type="ECO:0008006" key="5">
    <source>
        <dbReference type="Google" id="ProtNLM"/>
    </source>
</evidence>
<proteinExistence type="predicted"/>
<evidence type="ECO:0000313" key="3">
    <source>
        <dbReference type="EMBL" id="CAH0375657.1"/>
    </source>
</evidence>
<protein>
    <recommendedName>
        <fullName evidence="5">Protein kinase domain-containing protein</fullName>
    </recommendedName>
</protein>
<feature type="signal peptide" evidence="2">
    <location>
        <begin position="1"/>
        <end position="19"/>
    </location>
</feature>
<reference evidence="3" key="1">
    <citation type="submission" date="2021-11" db="EMBL/GenBank/DDBJ databases">
        <authorList>
            <consortium name="Genoscope - CEA"/>
            <person name="William W."/>
        </authorList>
    </citation>
    <scope>NUCLEOTIDE SEQUENCE</scope>
</reference>
<comment type="caution">
    <text evidence="3">The sequence shown here is derived from an EMBL/GenBank/DDBJ whole genome shotgun (WGS) entry which is preliminary data.</text>
</comment>
<dbReference type="AlphaFoldDB" id="A0A8J2SX36"/>
<feature type="compositionally biased region" description="Low complexity" evidence="1">
    <location>
        <begin position="249"/>
        <end position="258"/>
    </location>
</feature>
<evidence type="ECO:0000256" key="1">
    <source>
        <dbReference type="SAM" id="MobiDB-lite"/>
    </source>
</evidence>
<dbReference type="InterPro" id="IPR011009">
    <property type="entry name" value="Kinase-like_dom_sf"/>
</dbReference>
<keyword evidence="2" id="KW-0732">Signal</keyword>
<accession>A0A8J2SX36</accession>
<organism evidence="3 4">
    <name type="scientific">Pelagomonas calceolata</name>
    <dbReference type="NCBI Taxonomy" id="35677"/>
    <lineage>
        <taxon>Eukaryota</taxon>
        <taxon>Sar</taxon>
        <taxon>Stramenopiles</taxon>
        <taxon>Ochrophyta</taxon>
        <taxon>Pelagophyceae</taxon>
        <taxon>Pelagomonadales</taxon>
        <taxon>Pelagomonadaceae</taxon>
        <taxon>Pelagomonas</taxon>
    </lineage>
</organism>
<gene>
    <name evidence="3" type="ORF">PECAL_5P01920</name>
</gene>
<feature type="chain" id="PRO_5035248969" description="Protein kinase domain-containing protein" evidence="2">
    <location>
        <begin position="20"/>
        <end position="267"/>
    </location>
</feature>
<keyword evidence="4" id="KW-1185">Reference proteome</keyword>
<name>A0A8J2SX36_9STRA</name>
<dbReference type="SUPFAM" id="SSF56112">
    <property type="entry name" value="Protein kinase-like (PK-like)"/>
    <property type="match status" value="1"/>
</dbReference>
<dbReference type="Gene3D" id="1.10.510.10">
    <property type="entry name" value="Transferase(Phosphotransferase) domain 1"/>
    <property type="match status" value="1"/>
</dbReference>
<evidence type="ECO:0000256" key="2">
    <source>
        <dbReference type="SAM" id="SignalP"/>
    </source>
</evidence>
<feature type="compositionally biased region" description="Basic and acidic residues" evidence="1">
    <location>
        <begin position="229"/>
        <end position="245"/>
    </location>
</feature>
<dbReference type="EMBL" id="CAKKNE010000005">
    <property type="protein sequence ID" value="CAH0375657.1"/>
    <property type="molecule type" value="Genomic_DNA"/>
</dbReference>
<evidence type="ECO:0000313" key="4">
    <source>
        <dbReference type="Proteomes" id="UP000789595"/>
    </source>
</evidence>
<feature type="region of interest" description="Disordered" evidence="1">
    <location>
        <begin position="228"/>
        <end position="267"/>
    </location>
</feature>